<dbReference type="STRING" id="591019.Shell_0434"/>
<reference evidence="2 3" key="2">
    <citation type="journal article" date="2011" name="Stand. Genomic Sci.">
        <title>Complete genome sequence of Staphylothermus hellenicus P8.</title>
        <authorList>
            <person name="Anderson I."/>
            <person name="Wirth R."/>
            <person name="Lucas S."/>
            <person name="Copeland A."/>
            <person name="Lapidus A."/>
            <person name="Cheng J.F."/>
            <person name="Goodwin L."/>
            <person name="Pitluck S."/>
            <person name="Davenport K."/>
            <person name="Detter J.C."/>
            <person name="Han C."/>
            <person name="Tapia R."/>
            <person name="Land M."/>
            <person name="Hauser L."/>
            <person name="Pati A."/>
            <person name="Mikhailova N."/>
            <person name="Woyke T."/>
            <person name="Klenk H.P."/>
            <person name="Kyrpides N."/>
            <person name="Ivanova N."/>
        </authorList>
    </citation>
    <scope>NUCLEOTIDE SEQUENCE [LARGE SCALE GENOMIC DNA]</scope>
    <source>
        <strain evidence="3">DSM 12710 / JCM 10830 / BK20S6-10-b1 / P8</strain>
    </source>
</reference>
<reference evidence="3" key="1">
    <citation type="submission" date="2010-05" db="EMBL/GenBank/DDBJ databases">
        <title>Complete sequence of Staphylothermus hellenicus DSM 12710.</title>
        <authorList>
            <consortium name="US DOE Joint Genome Institute"/>
            <person name="Lucas S."/>
            <person name="Copeland A."/>
            <person name="Lapidus A."/>
            <person name="Cheng J.-F."/>
            <person name="Bruce D."/>
            <person name="Goodwin L."/>
            <person name="Pitluck S."/>
            <person name="Davenport K."/>
            <person name="Detter J.C."/>
            <person name="Han C."/>
            <person name="Tapia R."/>
            <person name="Larimer F."/>
            <person name="Land M."/>
            <person name="Hauser L."/>
            <person name="Kyrpides N."/>
            <person name="Mikhailova N."/>
            <person name="Anderson I.J."/>
            <person name="Woyke T."/>
        </authorList>
    </citation>
    <scope>NUCLEOTIDE SEQUENCE [LARGE SCALE GENOMIC DNA]</scope>
    <source>
        <strain evidence="3">DSM 12710 / JCM 10830 / BK20S6-10-b1 / P8</strain>
    </source>
</reference>
<dbReference type="GeneID" id="9233723"/>
<protein>
    <submittedName>
        <fullName evidence="2">Methyltransferase-like protein</fullName>
    </submittedName>
</protein>
<dbReference type="RefSeq" id="WP_013142763.1">
    <property type="nucleotide sequence ID" value="NC_014205.1"/>
</dbReference>
<proteinExistence type="predicted"/>
<evidence type="ECO:0000313" key="2">
    <source>
        <dbReference type="EMBL" id="ADI31565.1"/>
    </source>
</evidence>
<dbReference type="Proteomes" id="UP000002573">
    <property type="component" value="Chromosome"/>
</dbReference>
<evidence type="ECO:0000259" key="1">
    <source>
        <dbReference type="Pfam" id="PF08241"/>
    </source>
</evidence>
<dbReference type="GO" id="GO:0032259">
    <property type="term" value="P:methylation"/>
    <property type="evidence" value="ECO:0007669"/>
    <property type="project" value="UniProtKB-KW"/>
</dbReference>
<accession>D7DBL8</accession>
<dbReference type="SUPFAM" id="SSF53335">
    <property type="entry name" value="S-adenosyl-L-methionine-dependent methyltransferases"/>
    <property type="match status" value="1"/>
</dbReference>
<name>D7DBL8_STAHD</name>
<dbReference type="GO" id="GO:0008757">
    <property type="term" value="F:S-adenosylmethionine-dependent methyltransferase activity"/>
    <property type="evidence" value="ECO:0007669"/>
    <property type="project" value="InterPro"/>
</dbReference>
<dbReference type="OrthoDB" id="1018at2157"/>
<sequence>MKNMEECMFKPVKAYWFTKPLIDLLWRSRGIVEATFDLGLTWDEIRVYDGFLIINGHKIYLEEVTPSEPDRVVVYRRDNGEIYEVVRRDDGNYYKLKTTGIDKAPTVEINGIHMHRIIGIDPWSDSRIKTRTAKVRRGDRVLDTCMGLGYTAIHSYLRGARTIYTVEIDPNIIWVAEHNPWSHGLSNNGIKIIRGNIIDVIQYFDENYFDKIIHDPPRFSTRTGDLYGLNLYKEFYRVLKPGGIFYHYTGEPRRHGSPSIVKGIGERLRLAGFHPVVYRVKAQGYIAYKPVY</sequence>
<dbReference type="InterPro" id="IPR029063">
    <property type="entry name" value="SAM-dependent_MTases_sf"/>
</dbReference>
<dbReference type="CDD" id="cd02440">
    <property type="entry name" value="AdoMet_MTases"/>
    <property type="match status" value="1"/>
</dbReference>
<gene>
    <name evidence="2" type="ordered locus">Shell_0434</name>
</gene>
<organism evidence="2 3">
    <name type="scientific">Staphylothermus hellenicus (strain DSM 12710 / JCM 10830 / BK20S6-10-b1 / P8)</name>
    <dbReference type="NCBI Taxonomy" id="591019"/>
    <lineage>
        <taxon>Archaea</taxon>
        <taxon>Thermoproteota</taxon>
        <taxon>Thermoprotei</taxon>
        <taxon>Desulfurococcales</taxon>
        <taxon>Desulfurococcaceae</taxon>
        <taxon>Staphylothermus</taxon>
    </lineage>
</organism>
<dbReference type="AlphaFoldDB" id="D7DBL8"/>
<dbReference type="eggNOG" id="arCOG00054">
    <property type="taxonomic scope" value="Archaea"/>
</dbReference>
<keyword evidence="2" id="KW-0808">Transferase</keyword>
<dbReference type="EMBL" id="CP002051">
    <property type="protein sequence ID" value="ADI31565.1"/>
    <property type="molecule type" value="Genomic_DNA"/>
</dbReference>
<dbReference type="KEGG" id="shc:Shell_0434"/>
<keyword evidence="2" id="KW-0489">Methyltransferase</keyword>
<dbReference type="InterPro" id="IPR013216">
    <property type="entry name" value="Methyltransf_11"/>
</dbReference>
<feature type="domain" description="Methyltransferase type 11" evidence="1">
    <location>
        <begin position="146"/>
        <end position="246"/>
    </location>
</feature>
<dbReference type="Pfam" id="PF08241">
    <property type="entry name" value="Methyltransf_11"/>
    <property type="match status" value="1"/>
</dbReference>
<dbReference type="HOGENOM" id="CLU_057700_0_0_2"/>
<keyword evidence="3" id="KW-1185">Reference proteome</keyword>
<evidence type="ECO:0000313" key="3">
    <source>
        <dbReference type="Proteomes" id="UP000002573"/>
    </source>
</evidence>
<dbReference type="Gene3D" id="3.40.50.150">
    <property type="entry name" value="Vaccinia Virus protein VP39"/>
    <property type="match status" value="1"/>
</dbReference>